<evidence type="ECO:0008006" key="4">
    <source>
        <dbReference type="Google" id="ProtNLM"/>
    </source>
</evidence>
<evidence type="ECO:0000256" key="1">
    <source>
        <dbReference type="ARBA" id="ARBA00008591"/>
    </source>
</evidence>
<dbReference type="Pfam" id="PF01865">
    <property type="entry name" value="PhoU_div"/>
    <property type="match status" value="1"/>
</dbReference>
<comment type="caution">
    <text evidence="2">The sequence shown here is derived from an EMBL/GenBank/DDBJ whole genome shotgun (WGS) entry which is preliminary data.</text>
</comment>
<dbReference type="Proteomes" id="UP000177652">
    <property type="component" value="Unassembled WGS sequence"/>
</dbReference>
<dbReference type="PANTHER" id="PTHR37298:SF1">
    <property type="entry name" value="UPF0111 PROTEIN YKAA"/>
    <property type="match status" value="1"/>
</dbReference>
<dbReference type="InterPro" id="IPR038078">
    <property type="entry name" value="PhoU-like_sf"/>
</dbReference>
<name>A0A1F6DX07_9BACT</name>
<dbReference type="EMBL" id="MFLK01000025">
    <property type="protein sequence ID" value="OGG65943.1"/>
    <property type="molecule type" value="Genomic_DNA"/>
</dbReference>
<dbReference type="AlphaFoldDB" id="A0A1F6DX07"/>
<dbReference type="InterPro" id="IPR018445">
    <property type="entry name" value="Put_Phosphate_transp_reg"/>
</dbReference>
<reference evidence="2 3" key="1">
    <citation type="journal article" date="2016" name="Nat. Commun.">
        <title>Thousands of microbial genomes shed light on interconnected biogeochemical processes in an aquifer system.</title>
        <authorList>
            <person name="Anantharaman K."/>
            <person name="Brown C.T."/>
            <person name="Hug L.A."/>
            <person name="Sharon I."/>
            <person name="Castelle C.J."/>
            <person name="Probst A.J."/>
            <person name="Thomas B.C."/>
            <person name="Singh A."/>
            <person name="Wilkins M.J."/>
            <person name="Karaoz U."/>
            <person name="Brodie E.L."/>
            <person name="Williams K.H."/>
            <person name="Hubbard S.S."/>
            <person name="Banfield J.F."/>
        </authorList>
    </citation>
    <scope>NUCLEOTIDE SEQUENCE [LARGE SCALE GENOMIC DNA]</scope>
</reference>
<dbReference type="InterPro" id="IPR052912">
    <property type="entry name" value="UPF0111_domain"/>
</dbReference>
<dbReference type="STRING" id="1798497.A3D71_01685"/>
<proteinExistence type="inferred from homology"/>
<dbReference type="Gene3D" id="1.20.58.220">
    <property type="entry name" value="Phosphate transport system protein phou homolog 2, domain 2"/>
    <property type="match status" value="1"/>
</dbReference>
<evidence type="ECO:0000313" key="2">
    <source>
        <dbReference type="EMBL" id="OGG65943.1"/>
    </source>
</evidence>
<gene>
    <name evidence="2" type="ORF">A3D71_01685</name>
</gene>
<evidence type="ECO:0000313" key="3">
    <source>
        <dbReference type="Proteomes" id="UP000177652"/>
    </source>
</evidence>
<protein>
    <recommendedName>
        <fullName evidence="4">Phosphate transport regulator</fullName>
    </recommendedName>
</protein>
<accession>A0A1F6DX07</accession>
<comment type="similarity">
    <text evidence="1">Belongs to the UPF0111 family.</text>
</comment>
<sequence>MKNSLERFFGRSENGNITDLLRRQAEIASACAEVLQKSAGSALPEIVAFEREGDMTEQRIHEILDSAFILRFDKSDIANLANTLDNTLDGMRHIATHVDTYKPYLKHLRPEAHELIETIEDMSATVLQLTILLKERRLELARVKEYTRHLAKSEAQADAILHKAEKALVCDKKIIADPLAFIAHDNLFRMLEDVTDTANHCGTLILSIARKEA</sequence>
<organism evidence="2 3">
    <name type="scientific">Candidatus Kaiserbacteria bacterium RIFCSPHIGHO2_02_FULL_55_20</name>
    <dbReference type="NCBI Taxonomy" id="1798497"/>
    <lineage>
        <taxon>Bacteria</taxon>
        <taxon>Candidatus Kaiseribacteriota</taxon>
    </lineage>
</organism>
<dbReference type="PANTHER" id="PTHR37298">
    <property type="entry name" value="UPF0111 PROTEIN YKAA"/>
    <property type="match status" value="1"/>
</dbReference>